<comment type="caution">
    <text evidence="1">The sequence shown here is derived from an EMBL/GenBank/DDBJ whole genome shotgun (WGS) entry which is preliminary data.</text>
</comment>
<dbReference type="EMBL" id="CM044706">
    <property type="protein sequence ID" value="KAI5658446.1"/>
    <property type="molecule type" value="Genomic_DNA"/>
</dbReference>
<keyword evidence="2" id="KW-1185">Reference proteome</keyword>
<gene>
    <name evidence="1" type="ORF">M9H77_27239</name>
</gene>
<evidence type="ECO:0000313" key="1">
    <source>
        <dbReference type="EMBL" id="KAI5658446.1"/>
    </source>
</evidence>
<reference evidence="2" key="1">
    <citation type="journal article" date="2023" name="Nat. Plants">
        <title>Single-cell RNA sequencing provides a high-resolution roadmap for understanding the multicellular compartmentation of specialized metabolism.</title>
        <authorList>
            <person name="Sun S."/>
            <person name="Shen X."/>
            <person name="Li Y."/>
            <person name="Li Y."/>
            <person name="Wang S."/>
            <person name="Li R."/>
            <person name="Zhang H."/>
            <person name="Shen G."/>
            <person name="Guo B."/>
            <person name="Wei J."/>
            <person name="Xu J."/>
            <person name="St-Pierre B."/>
            <person name="Chen S."/>
            <person name="Sun C."/>
        </authorList>
    </citation>
    <scope>NUCLEOTIDE SEQUENCE [LARGE SCALE GENOMIC DNA]</scope>
</reference>
<sequence length="140" mass="16094">MAFRVNNPDLDVSTCELEIKVPWLTITSVGEAGEYQILLNTDEKKYGGHGLIGHDQYIKRTANRRVDGMRACLELPLPSRTAQVYKLTRLITLQFCWKVVLFREGASEIKHLALLFESKKLQILDKQRISHLKCHVEESK</sequence>
<protein>
    <submittedName>
        <fullName evidence="1">Uncharacterized protein</fullName>
    </submittedName>
</protein>
<evidence type="ECO:0000313" key="2">
    <source>
        <dbReference type="Proteomes" id="UP001060085"/>
    </source>
</evidence>
<name>A0ACC0ACY6_CATRO</name>
<accession>A0ACC0ACY6</accession>
<proteinExistence type="predicted"/>
<organism evidence="1 2">
    <name type="scientific">Catharanthus roseus</name>
    <name type="common">Madagascar periwinkle</name>
    <name type="synonym">Vinca rosea</name>
    <dbReference type="NCBI Taxonomy" id="4058"/>
    <lineage>
        <taxon>Eukaryota</taxon>
        <taxon>Viridiplantae</taxon>
        <taxon>Streptophyta</taxon>
        <taxon>Embryophyta</taxon>
        <taxon>Tracheophyta</taxon>
        <taxon>Spermatophyta</taxon>
        <taxon>Magnoliopsida</taxon>
        <taxon>eudicotyledons</taxon>
        <taxon>Gunneridae</taxon>
        <taxon>Pentapetalae</taxon>
        <taxon>asterids</taxon>
        <taxon>lamiids</taxon>
        <taxon>Gentianales</taxon>
        <taxon>Apocynaceae</taxon>
        <taxon>Rauvolfioideae</taxon>
        <taxon>Vinceae</taxon>
        <taxon>Catharanthinae</taxon>
        <taxon>Catharanthus</taxon>
    </lineage>
</organism>
<dbReference type="Proteomes" id="UP001060085">
    <property type="component" value="Linkage Group LG06"/>
</dbReference>